<dbReference type="InterPro" id="IPR013324">
    <property type="entry name" value="RNA_pol_sigma_r3/r4-like"/>
</dbReference>
<protein>
    <submittedName>
        <fullName evidence="7">RNA polymerase sigma-70 factor, ECF subfamily</fullName>
    </submittedName>
</protein>
<dbReference type="EMBL" id="FOOH01000014">
    <property type="protein sequence ID" value="SFF91555.1"/>
    <property type="molecule type" value="Genomic_DNA"/>
</dbReference>
<dbReference type="Gene3D" id="1.10.10.10">
    <property type="entry name" value="Winged helix-like DNA-binding domain superfamily/Winged helix DNA-binding domain"/>
    <property type="match status" value="1"/>
</dbReference>
<dbReference type="GO" id="GO:0006352">
    <property type="term" value="P:DNA-templated transcription initiation"/>
    <property type="evidence" value="ECO:0007669"/>
    <property type="project" value="InterPro"/>
</dbReference>
<keyword evidence="2" id="KW-0805">Transcription regulation</keyword>
<evidence type="ECO:0000256" key="4">
    <source>
        <dbReference type="ARBA" id="ARBA00023163"/>
    </source>
</evidence>
<feature type="domain" description="RNA polymerase sigma-70 region 2" evidence="5">
    <location>
        <begin position="33"/>
        <end position="99"/>
    </location>
</feature>
<dbReference type="Pfam" id="PF08281">
    <property type="entry name" value="Sigma70_r4_2"/>
    <property type="match status" value="1"/>
</dbReference>
<dbReference type="AlphaFoldDB" id="A0A1I2MJ58"/>
<evidence type="ECO:0000313" key="8">
    <source>
        <dbReference type="Proteomes" id="UP000199116"/>
    </source>
</evidence>
<dbReference type="InterPro" id="IPR013325">
    <property type="entry name" value="RNA_pol_sigma_r2"/>
</dbReference>
<keyword evidence="8" id="KW-1185">Reference proteome</keyword>
<dbReference type="PANTHER" id="PTHR43133">
    <property type="entry name" value="RNA POLYMERASE ECF-TYPE SIGMA FACTO"/>
    <property type="match status" value="1"/>
</dbReference>
<evidence type="ECO:0000256" key="2">
    <source>
        <dbReference type="ARBA" id="ARBA00023015"/>
    </source>
</evidence>
<comment type="similarity">
    <text evidence="1">Belongs to the sigma-70 factor family. ECF subfamily.</text>
</comment>
<dbReference type="GO" id="GO:0016987">
    <property type="term" value="F:sigma factor activity"/>
    <property type="evidence" value="ECO:0007669"/>
    <property type="project" value="UniProtKB-KW"/>
</dbReference>
<evidence type="ECO:0000256" key="1">
    <source>
        <dbReference type="ARBA" id="ARBA00010641"/>
    </source>
</evidence>
<evidence type="ECO:0000259" key="6">
    <source>
        <dbReference type="Pfam" id="PF08281"/>
    </source>
</evidence>
<dbReference type="InterPro" id="IPR007627">
    <property type="entry name" value="RNA_pol_sigma70_r2"/>
</dbReference>
<dbReference type="NCBIfam" id="TIGR02937">
    <property type="entry name" value="sigma70-ECF"/>
    <property type="match status" value="1"/>
</dbReference>
<evidence type="ECO:0000313" key="7">
    <source>
        <dbReference type="EMBL" id="SFF91555.1"/>
    </source>
</evidence>
<proteinExistence type="inferred from homology"/>
<keyword evidence="4" id="KW-0804">Transcription</keyword>
<dbReference type="InterPro" id="IPR013249">
    <property type="entry name" value="RNA_pol_sigma70_r4_t2"/>
</dbReference>
<gene>
    <name evidence="7" type="ORF">SAMN04488033_11418</name>
</gene>
<evidence type="ECO:0000259" key="5">
    <source>
        <dbReference type="Pfam" id="PF04542"/>
    </source>
</evidence>
<dbReference type="Proteomes" id="UP000199116">
    <property type="component" value="Unassembled WGS sequence"/>
</dbReference>
<dbReference type="CDD" id="cd06171">
    <property type="entry name" value="Sigma70_r4"/>
    <property type="match status" value="1"/>
</dbReference>
<dbReference type="PANTHER" id="PTHR43133:SF51">
    <property type="entry name" value="RNA POLYMERASE SIGMA FACTOR"/>
    <property type="match status" value="1"/>
</dbReference>
<evidence type="ECO:0000256" key="3">
    <source>
        <dbReference type="ARBA" id="ARBA00023082"/>
    </source>
</evidence>
<accession>A0A1I2MJ58</accession>
<keyword evidence="3" id="KW-0731">Sigma factor</keyword>
<sequence>MKIKTSIPLKTSEDLLIKRLQDKKTSSEAFKELVSLYKERLYWHIRNMVKDHEDAHDVLQNTFIKIFRNINNFKGESKLFSWMYRIATNESISFLNKRAKCNHITSEDLQQQLISNLESDVYFEGDEIQLKLQKAIASLPAKQQQVFNMKYFEELKYREMAEILETSEGALKASYHHAAKKIEEYLKTN</sequence>
<feature type="domain" description="RNA polymerase sigma factor 70 region 4 type 2" evidence="6">
    <location>
        <begin position="130"/>
        <end position="182"/>
    </location>
</feature>
<reference evidence="8" key="1">
    <citation type="submission" date="2016-10" db="EMBL/GenBank/DDBJ databases">
        <authorList>
            <person name="Varghese N."/>
            <person name="Submissions S."/>
        </authorList>
    </citation>
    <scope>NUCLEOTIDE SEQUENCE [LARGE SCALE GENOMIC DNA]</scope>
    <source>
        <strain evidence="8">DSM 23515</strain>
    </source>
</reference>
<organism evidence="7 8">
    <name type="scientific">Salegentibacter agarivorans</name>
    <dbReference type="NCBI Taxonomy" id="345907"/>
    <lineage>
        <taxon>Bacteria</taxon>
        <taxon>Pseudomonadati</taxon>
        <taxon>Bacteroidota</taxon>
        <taxon>Flavobacteriia</taxon>
        <taxon>Flavobacteriales</taxon>
        <taxon>Flavobacteriaceae</taxon>
        <taxon>Salegentibacter</taxon>
    </lineage>
</organism>
<dbReference type="InterPro" id="IPR036388">
    <property type="entry name" value="WH-like_DNA-bd_sf"/>
</dbReference>
<dbReference type="Gene3D" id="1.10.1740.10">
    <property type="match status" value="1"/>
</dbReference>
<dbReference type="SUPFAM" id="SSF88946">
    <property type="entry name" value="Sigma2 domain of RNA polymerase sigma factors"/>
    <property type="match status" value="1"/>
</dbReference>
<dbReference type="InterPro" id="IPR039425">
    <property type="entry name" value="RNA_pol_sigma-70-like"/>
</dbReference>
<dbReference type="SUPFAM" id="SSF88659">
    <property type="entry name" value="Sigma3 and sigma4 domains of RNA polymerase sigma factors"/>
    <property type="match status" value="1"/>
</dbReference>
<dbReference type="GO" id="GO:0003677">
    <property type="term" value="F:DNA binding"/>
    <property type="evidence" value="ECO:0007669"/>
    <property type="project" value="InterPro"/>
</dbReference>
<dbReference type="Pfam" id="PF04542">
    <property type="entry name" value="Sigma70_r2"/>
    <property type="match status" value="1"/>
</dbReference>
<dbReference type="InterPro" id="IPR014284">
    <property type="entry name" value="RNA_pol_sigma-70_dom"/>
</dbReference>
<name>A0A1I2MJ58_9FLAO</name>